<dbReference type="Gene3D" id="3.40.50.2300">
    <property type="match status" value="1"/>
</dbReference>
<dbReference type="PROSITE" id="PS50110">
    <property type="entry name" value="RESPONSE_REGULATORY"/>
    <property type="match status" value="1"/>
</dbReference>
<evidence type="ECO:0000259" key="8">
    <source>
        <dbReference type="PROSITE" id="PS50110"/>
    </source>
</evidence>
<feature type="DNA-binding region" description="OmpR/PhoB-type" evidence="7">
    <location>
        <begin position="130"/>
        <end position="230"/>
    </location>
</feature>
<dbReference type="InterPro" id="IPR001867">
    <property type="entry name" value="OmpR/PhoB-type_DNA-bd"/>
</dbReference>
<dbReference type="OrthoDB" id="9793321at2"/>
<dbReference type="GO" id="GO:0006355">
    <property type="term" value="P:regulation of DNA-templated transcription"/>
    <property type="evidence" value="ECO:0007669"/>
    <property type="project" value="InterPro"/>
</dbReference>
<evidence type="ECO:0000256" key="2">
    <source>
        <dbReference type="ARBA" id="ARBA00023012"/>
    </source>
</evidence>
<evidence type="ECO:0000256" key="3">
    <source>
        <dbReference type="ARBA" id="ARBA00023015"/>
    </source>
</evidence>
<dbReference type="Pfam" id="PF00072">
    <property type="entry name" value="Response_reg"/>
    <property type="match status" value="1"/>
</dbReference>
<organism evidence="10 11">
    <name type="scientific">Nannocystis exedens</name>
    <dbReference type="NCBI Taxonomy" id="54"/>
    <lineage>
        <taxon>Bacteria</taxon>
        <taxon>Pseudomonadati</taxon>
        <taxon>Myxococcota</taxon>
        <taxon>Polyangia</taxon>
        <taxon>Nannocystales</taxon>
        <taxon>Nannocystaceae</taxon>
        <taxon>Nannocystis</taxon>
    </lineage>
</organism>
<dbReference type="PANTHER" id="PTHR48111">
    <property type="entry name" value="REGULATOR OF RPOS"/>
    <property type="match status" value="1"/>
</dbReference>
<dbReference type="SUPFAM" id="SSF52172">
    <property type="entry name" value="CheY-like"/>
    <property type="match status" value="1"/>
</dbReference>
<dbReference type="Proteomes" id="UP000199400">
    <property type="component" value="Unassembled WGS sequence"/>
</dbReference>
<dbReference type="PROSITE" id="PS51755">
    <property type="entry name" value="OMPR_PHOB"/>
    <property type="match status" value="1"/>
</dbReference>
<dbReference type="Gene3D" id="1.10.10.10">
    <property type="entry name" value="Winged helix-like DNA-binding domain superfamily/Winged helix DNA-binding domain"/>
    <property type="match status" value="1"/>
</dbReference>
<dbReference type="CDD" id="cd00383">
    <property type="entry name" value="trans_reg_C"/>
    <property type="match status" value="1"/>
</dbReference>
<dbReference type="PANTHER" id="PTHR48111:SF1">
    <property type="entry name" value="TWO-COMPONENT RESPONSE REGULATOR ORR33"/>
    <property type="match status" value="1"/>
</dbReference>
<keyword evidence="3" id="KW-0805">Transcription regulation</keyword>
<keyword evidence="4 7" id="KW-0238">DNA-binding</keyword>
<dbReference type="EMBL" id="FOMX01000006">
    <property type="protein sequence ID" value="SFD91059.1"/>
    <property type="molecule type" value="Genomic_DNA"/>
</dbReference>
<feature type="domain" description="OmpR/PhoB-type" evidence="9">
    <location>
        <begin position="130"/>
        <end position="230"/>
    </location>
</feature>
<sequence length="231" mass="25247">MTEPAPRILIVEDEPAIRHGLVELFRSQGYALEVAEDGHAALARLACAQFDLVLLDIMLPGVDGLGVLRQTRARGDLVPVLVLTARGAEADIVAGLDAGADDYVTKPFGIRELLARARGLLRRARPAPASPSFRVGDALVDLARLTITWPGGQLELTAREGLILDFLRARPGVGVTREELLTQVWGYHDGTVRTRTVDVHILQLRGKLRQLPGGDDWIGTVRGRGYRWDAR</sequence>
<dbReference type="SMART" id="SM00448">
    <property type="entry name" value="REC"/>
    <property type="match status" value="1"/>
</dbReference>
<keyword evidence="11" id="KW-1185">Reference proteome</keyword>
<reference evidence="11" key="1">
    <citation type="submission" date="2016-10" db="EMBL/GenBank/DDBJ databases">
        <authorList>
            <person name="Varghese N."/>
            <person name="Submissions S."/>
        </authorList>
    </citation>
    <scope>NUCLEOTIDE SEQUENCE [LARGE SCALE GENOMIC DNA]</scope>
    <source>
        <strain evidence="11">ATCC 25963</strain>
    </source>
</reference>
<dbReference type="GO" id="GO:0032993">
    <property type="term" value="C:protein-DNA complex"/>
    <property type="evidence" value="ECO:0007669"/>
    <property type="project" value="TreeGrafter"/>
</dbReference>
<name>A0A1I1W7R7_9BACT</name>
<evidence type="ECO:0000313" key="11">
    <source>
        <dbReference type="Proteomes" id="UP000199400"/>
    </source>
</evidence>
<keyword evidence="1 6" id="KW-0597">Phosphoprotein</keyword>
<dbReference type="GO" id="GO:0005829">
    <property type="term" value="C:cytosol"/>
    <property type="evidence" value="ECO:0007669"/>
    <property type="project" value="TreeGrafter"/>
</dbReference>
<dbReference type="InterPro" id="IPR016032">
    <property type="entry name" value="Sig_transdc_resp-reg_C-effctor"/>
</dbReference>
<dbReference type="STRING" id="54.SAMN02745121_02138"/>
<dbReference type="SMART" id="SM00862">
    <property type="entry name" value="Trans_reg_C"/>
    <property type="match status" value="1"/>
</dbReference>
<accession>A0A1I1W7R7</accession>
<dbReference type="InterPro" id="IPR001789">
    <property type="entry name" value="Sig_transdc_resp-reg_receiver"/>
</dbReference>
<evidence type="ECO:0000256" key="6">
    <source>
        <dbReference type="PROSITE-ProRule" id="PRU00169"/>
    </source>
</evidence>
<dbReference type="GO" id="GO:0000976">
    <property type="term" value="F:transcription cis-regulatory region binding"/>
    <property type="evidence" value="ECO:0007669"/>
    <property type="project" value="TreeGrafter"/>
</dbReference>
<protein>
    <submittedName>
        <fullName evidence="10">DNA-binding response regulator, OmpR family, contains REC and winged-helix (WHTH) domain</fullName>
    </submittedName>
</protein>
<evidence type="ECO:0000259" key="9">
    <source>
        <dbReference type="PROSITE" id="PS51755"/>
    </source>
</evidence>
<dbReference type="CDD" id="cd17574">
    <property type="entry name" value="REC_OmpR"/>
    <property type="match status" value="1"/>
</dbReference>
<dbReference type="GO" id="GO:0000156">
    <property type="term" value="F:phosphorelay response regulator activity"/>
    <property type="evidence" value="ECO:0007669"/>
    <property type="project" value="TreeGrafter"/>
</dbReference>
<keyword evidence="5" id="KW-0804">Transcription</keyword>
<dbReference type="AlphaFoldDB" id="A0A1I1W7R7"/>
<keyword evidence="2" id="KW-0902">Two-component regulatory system</keyword>
<evidence type="ECO:0000256" key="4">
    <source>
        <dbReference type="ARBA" id="ARBA00023125"/>
    </source>
</evidence>
<dbReference type="InterPro" id="IPR039420">
    <property type="entry name" value="WalR-like"/>
</dbReference>
<evidence type="ECO:0000256" key="7">
    <source>
        <dbReference type="PROSITE-ProRule" id="PRU01091"/>
    </source>
</evidence>
<evidence type="ECO:0000313" key="10">
    <source>
        <dbReference type="EMBL" id="SFD91059.1"/>
    </source>
</evidence>
<dbReference type="InterPro" id="IPR036388">
    <property type="entry name" value="WH-like_DNA-bd_sf"/>
</dbReference>
<dbReference type="FunFam" id="3.40.50.2300:FF:000002">
    <property type="entry name" value="DNA-binding response regulator PhoP"/>
    <property type="match status" value="1"/>
</dbReference>
<feature type="modified residue" description="4-aspartylphosphate" evidence="6">
    <location>
        <position position="56"/>
    </location>
</feature>
<dbReference type="RefSeq" id="WP_096325919.1">
    <property type="nucleotide sequence ID" value="NZ_FOMX01000006.1"/>
</dbReference>
<dbReference type="SUPFAM" id="SSF46894">
    <property type="entry name" value="C-terminal effector domain of the bipartite response regulators"/>
    <property type="match status" value="1"/>
</dbReference>
<evidence type="ECO:0000256" key="5">
    <source>
        <dbReference type="ARBA" id="ARBA00023163"/>
    </source>
</evidence>
<evidence type="ECO:0000256" key="1">
    <source>
        <dbReference type="ARBA" id="ARBA00022553"/>
    </source>
</evidence>
<proteinExistence type="predicted"/>
<feature type="domain" description="Response regulatory" evidence="8">
    <location>
        <begin position="7"/>
        <end position="121"/>
    </location>
</feature>
<dbReference type="Pfam" id="PF00486">
    <property type="entry name" value="Trans_reg_C"/>
    <property type="match status" value="1"/>
</dbReference>
<dbReference type="Gene3D" id="6.10.250.690">
    <property type="match status" value="1"/>
</dbReference>
<dbReference type="InterPro" id="IPR011006">
    <property type="entry name" value="CheY-like_superfamily"/>
</dbReference>
<gene>
    <name evidence="10" type="ORF">SAMN02745121_02138</name>
</gene>